<dbReference type="GO" id="GO:0080043">
    <property type="term" value="F:quercetin 3-O-glucosyltransferase activity"/>
    <property type="evidence" value="ECO:0007669"/>
    <property type="project" value="TreeGrafter"/>
</dbReference>
<gene>
    <name evidence="6" type="ORF">C5167_037266</name>
</gene>
<comment type="similarity">
    <text evidence="1 3">Belongs to the UDP-glycosyltransferase family.</text>
</comment>
<organism evidence="6 7">
    <name type="scientific">Papaver somniferum</name>
    <name type="common">Opium poppy</name>
    <dbReference type="NCBI Taxonomy" id="3469"/>
    <lineage>
        <taxon>Eukaryota</taxon>
        <taxon>Viridiplantae</taxon>
        <taxon>Streptophyta</taxon>
        <taxon>Embryophyta</taxon>
        <taxon>Tracheophyta</taxon>
        <taxon>Spermatophyta</taxon>
        <taxon>Magnoliopsida</taxon>
        <taxon>Ranunculales</taxon>
        <taxon>Papaveraceae</taxon>
        <taxon>Papaveroideae</taxon>
        <taxon>Papaver</taxon>
    </lineage>
</organism>
<dbReference type="EC" id="2.4.1.-" evidence="4"/>
<keyword evidence="2 3" id="KW-0808">Transferase</keyword>
<dbReference type="OrthoDB" id="5835829at2759"/>
<proteinExistence type="inferred from homology"/>
<evidence type="ECO:0000313" key="6">
    <source>
        <dbReference type="EMBL" id="RZC44316.1"/>
    </source>
</evidence>
<dbReference type="PANTHER" id="PTHR11926">
    <property type="entry name" value="GLUCOSYL/GLUCURONOSYL TRANSFERASES"/>
    <property type="match status" value="1"/>
</dbReference>
<dbReference type="InterPro" id="IPR002213">
    <property type="entry name" value="UDP_glucos_trans"/>
</dbReference>
<evidence type="ECO:0000313" key="7">
    <source>
        <dbReference type="Proteomes" id="UP000316621"/>
    </source>
</evidence>
<name>A0A4Y7I8E7_PAPSO</name>
<sequence>MEGEKKRDYRGHVMVVPYHGQGHMNPMLQFCKRLSSKGIKITVATTVSIIKSLQQSKQAVTGESISLDPIYDDIVEGDMKTLGGFKVFLEKFESIASKNLEKLIMKNQENPLQYPIKCLVYDANLPWCLGIAKKMNVLGAAFFTQSCSSIYSYYKMTLDGEEGDKGPNSSIPDLSTIGIPVLRSFEGTSSGKHPPFLKFILDQLSNIKEADWVLFNSFNQLEEEVVEWMSKMCPVKTIGPTIPSVYLDNRIQDDNEYGFNLFKPNEDACANWLNTKEPGTVVYISFGSAASLGPEQMEELSWGLIEGKTHFLWVVRESEESKLPINFLQETSKNGIGLIVNWCPQLQVLSHEAVGCFITHCGWNSTIEGVCLGVPVVAMPQFLDQFSGAKFVEEVWRMGTRVRVDEKGFVRREEICRCIKEVMEGERSEEIKRNANKWKELAKDAVSEGGSSDNNTEEIIARLVHH</sequence>
<evidence type="ECO:0000259" key="5">
    <source>
        <dbReference type="Pfam" id="PF26168"/>
    </source>
</evidence>
<keyword evidence="3" id="KW-0328">Glycosyltransferase</keyword>
<keyword evidence="7" id="KW-1185">Reference proteome</keyword>
<dbReference type="Gramene" id="RZC44316">
    <property type="protein sequence ID" value="RZC44316"/>
    <property type="gene ID" value="C5167_037266"/>
</dbReference>
<dbReference type="Gene3D" id="3.40.50.2000">
    <property type="entry name" value="Glycogen Phosphorylase B"/>
    <property type="match status" value="2"/>
</dbReference>
<evidence type="ECO:0000256" key="2">
    <source>
        <dbReference type="ARBA" id="ARBA00022679"/>
    </source>
</evidence>
<dbReference type="Pfam" id="PF26168">
    <property type="entry name" value="Glyco_transf_N"/>
    <property type="match status" value="1"/>
</dbReference>
<dbReference type="EMBL" id="CM010715">
    <property type="protein sequence ID" value="RZC44316.1"/>
    <property type="molecule type" value="Genomic_DNA"/>
</dbReference>
<dbReference type="InterPro" id="IPR035595">
    <property type="entry name" value="UDP_glycos_trans_CS"/>
</dbReference>
<dbReference type="AlphaFoldDB" id="A0A4Y7I8E7"/>
<evidence type="ECO:0000256" key="4">
    <source>
        <dbReference type="RuleBase" id="RU362057"/>
    </source>
</evidence>
<dbReference type="PROSITE" id="PS00375">
    <property type="entry name" value="UDPGT"/>
    <property type="match status" value="1"/>
</dbReference>
<dbReference type="SUPFAM" id="SSF53756">
    <property type="entry name" value="UDP-Glycosyltransferase/glycogen phosphorylase"/>
    <property type="match status" value="1"/>
</dbReference>
<dbReference type="InterPro" id="IPR058980">
    <property type="entry name" value="Glyco_transf_N"/>
</dbReference>
<dbReference type="Proteomes" id="UP000316621">
    <property type="component" value="Chromosome 1"/>
</dbReference>
<accession>A0A4Y7I8E7</accession>
<reference evidence="6 7" key="1">
    <citation type="journal article" date="2018" name="Science">
        <title>The opium poppy genome and morphinan production.</title>
        <authorList>
            <person name="Guo L."/>
            <person name="Winzer T."/>
            <person name="Yang X."/>
            <person name="Li Y."/>
            <person name="Ning Z."/>
            <person name="He Z."/>
            <person name="Teodor R."/>
            <person name="Lu Y."/>
            <person name="Bowser T.A."/>
            <person name="Graham I.A."/>
            <person name="Ye K."/>
        </authorList>
    </citation>
    <scope>NUCLEOTIDE SEQUENCE [LARGE SCALE GENOMIC DNA]</scope>
    <source>
        <strain evidence="7">cv. HN1</strain>
        <tissue evidence="6">Leaves</tissue>
    </source>
</reference>
<dbReference type="Pfam" id="PF00201">
    <property type="entry name" value="UDPGT"/>
    <property type="match status" value="1"/>
</dbReference>
<dbReference type="OMA" id="YDANIPW"/>
<dbReference type="PANTHER" id="PTHR11926:SF1375">
    <property type="entry name" value="GLYCOSYLTRANSFERASE"/>
    <property type="match status" value="1"/>
</dbReference>
<evidence type="ECO:0000256" key="3">
    <source>
        <dbReference type="RuleBase" id="RU003718"/>
    </source>
</evidence>
<feature type="domain" description="Glycosyltransferase N-terminal" evidence="5">
    <location>
        <begin position="13"/>
        <end position="60"/>
    </location>
</feature>
<protein>
    <recommendedName>
        <fullName evidence="4">Glycosyltransferase</fullName>
        <ecNumber evidence="4">2.4.1.-</ecNumber>
    </recommendedName>
</protein>
<evidence type="ECO:0000256" key="1">
    <source>
        <dbReference type="ARBA" id="ARBA00009995"/>
    </source>
</evidence>
<dbReference type="FunFam" id="3.40.50.2000:FF:000019">
    <property type="entry name" value="Glycosyltransferase"/>
    <property type="match status" value="1"/>
</dbReference>
<dbReference type="CDD" id="cd03784">
    <property type="entry name" value="GT1_Gtf-like"/>
    <property type="match status" value="1"/>
</dbReference>
<dbReference type="GO" id="GO:0080044">
    <property type="term" value="F:quercetin 7-O-glucosyltransferase activity"/>
    <property type="evidence" value="ECO:0007669"/>
    <property type="project" value="TreeGrafter"/>
</dbReference>